<dbReference type="Gene3D" id="1.10.3470.10">
    <property type="entry name" value="ABC transporter involved in vitamin B12 uptake, BtuC"/>
    <property type="match status" value="1"/>
</dbReference>
<feature type="transmembrane region" description="Helical" evidence="6">
    <location>
        <begin position="36"/>
        <end position="53"/>
    </location>
</feature>
<dbReference type="AlphaFoldDB" id="A0AAN1XYT2"/>
<feature type="transmembrane region" description="Helical" evidence="6">
    <location>
        <begin position="191"/>
        <end position="212"/>
    </location>
</feature>
<evidence type="ECO:0000256" key="1">
    <source>
        <dbReference type="ARBA" id="ARBA00004651"/>
    </source>
</evidence>
<feature type="transmembrane region" description="Helical" evidence="6">
    <location>
        <begin position="553"/>
        <end position="575"/>
    </location>
</feature>
<evidence type="ECO:0000256" key="6">
    <source>
        <dbReference type="SAM" id="Phobius"/>
    </source>
</evidence>
<dbReference type="KEGG" id="vab:WPS_26960"/>
<dbReference type="InterPro" id="IPR037294">
    <property type="entry name" value="ABC_BtuC-like"/>
</dbReference>
<feature type="transmembrane region" description="Helical" evidence="6">
    <location>
        <begin position="136"/>
        <end position="160"/>
    </location>
</feature>
<sequence>MHDALETAIGGLVEGSVFALVAIGFALVFRVTGTVNLAQGAFVVLGALTTYSFEQTLHWPLPLAVLGALGVAAVVGALLAIAVLAPGLRRLPPSGMVMLTSGLLTVFEGAALLVWGSQPYQLPPFSGYHPVAFAGLLVPTQSFWDLGITAVVVALLWYVLQRTTFGRALRACAENPAAATLMGIDVARVRVLSYTAACVLGALSGIAIGPIVSLQFDGGRFFTVYGFISVAIGGLGSFAGALLGGLGLGLVQQLGAFYVSSIFATTLAIAILIVVLVFRPSGLFGRGARREDNRTGGAHAGALGARFDPRIVRAAAIAAPVVILLLPLVLPDGALSSLVIAGIVFIAVMGLDVLMGFAGQVSLGHAAFVAIGGYVAAIAAVRFHVPPLLGALLALVVSLACAAVLAGLTVRLRGHYMALATLAFGLLVDSLAVGLGDWTGGPSGLTGIPHVAFGAFAIDGQRANYYLVWAVAIVAFVLLANLLRSDFGRALRAIRTDQTAALALGIDVPRYKLYAFLISAACASIAGSLYAYYFQFISPEMVSTPRSLEFVTMLVIGGEGTLAGPLLGVLLLVLLPNAVQALQQAKTLFAGLILVGGLLLLPSGILGAIAGLLRRAPARDDAAVPARGAAT</sequence>
<dbReference type="InterPro" id="IPR001851">
    <property type="entry name" value="ABC_transp_permease"/>
</dbReference>
<feature type="transmembrane region" description="Helical" evidence="6">
    <location>
        <begin position="388"/>
        <end position="410"/>
    </location>
</feature>
<organism evidence="7 8">
    <name type="scientific">Vulcanimicrobium alpinum</name>
    <dbReference type="NCBI Taxonomy" id="3016050"/>
    <lineage>
        <taxon>Bacteria</taxon>
        <taxon>Bacillati</taxon>
        <taxon>Vulcanimicrobiota</taxon>
        <taxon>Vulcanimicrobiia</taxon>
        <taxon>Vulcanimicrobiales</taxon>
        <taxon>Vulcanimicrobiaceae</taxon>
        <taxon>Vulcanimicrobium</taxon>
    </lineage>
</organism>
<gene>
    <name evidence="7" type="ORF">WPS_26960</name>
</gene>
<dbReference type="GO" id="GO:0015658">
    <property type="term" value="F:branched-chain amino acid transmembrane transporter activity"/>
    <property type="evidence" value="ECO:0007669"/>
    <property type="project" value="InterPro"/>
</dbReference>
<evidence type="ECO:0000313" key="7">
    <source>
        <dbReference type="EMBL" id="BDE07420.1"/>
    </source>
</evidence>
<keyword evidence="2" id="KW-1003">Cell membrane</keyword>
<dbReference type="EMBL" id="AP025523">
    <property type="protein sequence ID" value="BDE07420.1"/>
    <property type="molecule type" value="Genomic_DNA"/>
</dbReference>
<proteinExistence type="predicted"/>
<keyword evidence="3 6" id="KW-0812">Transmembrane</keyword>
<feature type="transmembrane region" description="Helical" evidence="6">
    <location>
        <begin position="59"/>
        <end position="84"/>
    </location>
</feature>
<feature type="transmembrane region" description="Helical" evidence="6">
    <location>
        <begin position="587"/>
        <end position="613"/>
    </location>
</feature>
<keyword evidence="5 6" id="KW-0472">Membrane</keyword>
<evidence type="ECO:0000256" key="3">
    <source>
        <dbReference type="ARBA" id="ARBA00022692"/>
    </source>
</evidence>
<evidence type="ECO:0000256" key="4">
    <source>
        <dbReference type="ARBA" id="ARBA00022989"/>
    </source>
</evidence>
<dbReference type="GO" id="GO:0005886">
    <property type="term" value="C:plasma membrane"/>
    <property type="evidence" value="ECO:0007669"/>
    <property type="project" value="UniProtKB-SubCell"/>
</dbReference>
<accession>A0AAN1XYT2</accession>
<evidence type="ECO:0000256" key="2">
    <source>
        <dbReference type="ARBA" id="ARBA00022475"/>
    </source>
</evidence>
<dbReference type="Proteomes" id="UP001317532">
    <property type="component" value="Chromosome"/>
</dbReference>
<dbReference type="CDD" id="cd06582">
    <property type="entry name" value="TM_PBP1_LivH_like"/>
    <property type="match status" value="1"/>
</dbReference>
<feature type="transmembrane region" description="Helical" evidence="6">
    <location>
        <begin position="12"/>
        <end position="29"/>
    </location>
</feature>
<feature type="transmembrane region" description="Helical" evidence="6">
    <location>
        <begin position="337"/>
        <end position="357"/>
    </location>
</feature>
<comment type="subcellular location">
    <subcellularLocation>
        <location evidence="1">Cell membrane</location>
        <topology evidence="1">Multi-pass membrane protein</topology>
    </subcellularLocation>
</comment>
<evidence type="ECO:0000313" key="8">
    <source>
        <dbReference type="Proteomes" id="UP001317532"/>
    </source>
</evidence>
<dbReference type="CDD" id="cd06581">
    <property type="entry name" value="TM_PBP1_LivM_like"/>
    <property type="match status" value="1"/>
</dbReference>
<dbReference type="RefSeq" id="WP_317995013.1">
    <property type="nucleotide sequence ID" value="NZ_AP025523.1"/>
</dbReference>
<feature type="transmembrane region" description="Helical" evidence="6">
    <location>
        <begin position="255"/>
        <end position="278"/>
    </location>
</feature>
<feature type="transmembrane region" description="Helical" evidence="6">
    <location>
        <begin position="464"/>
        <end position="483"/>
    </location>
</feature>
<dbReference type="InterPro" id="IPR043428">
    <property type="entry name" value="LivM-like"/>
</dbReference>
<feature type="transmembrane region" description="Helical" evidence="6">
    <location>
        <begin position="224"/>
        <end position="248"/>
    </location>
</feature>
<keyword evidence="4 6" id="KW-1133">Transmembrane helix</keyword>
<reference evidence="7 8" key="1">
    <citation type="journal article" date="2022" name="ISME Commun">
        <title>Vulcanimicrobium alpinus gen. nov. sp. nov., the first cultivated representative of the candidate phylum 'Eremiobacterota', is a metabolically versatile aerobic anoxygenic phototroph.</title>
        <authorList>
            <person name="Yabe S."/>
            <person name="Muto K."/>
            <person name="Abe K."/>
            <person name="Yokota A."/>
            <person name="Staudigel H."/>
            <person name="Tebo B.M."/>
        </authorList>
    </citation>
    <scope>NUCLEOTIDE SEQUENCE [LARGE SCALE GENOMIC DNA]</scope>
    <source>
        <strain evidence="7 8">WC8-2</strain>
    </source>
</reference>
<evidence type="ECO:0000256" key="5">
    <source>
        <dbReference type="ARBA" id="ARBA00023136"/>
    </source>
</evidence>
<feature type="transmembrane region" description="Helical" evidence="6">
    <location>
        <begin position="513"/>
        <end position="533"/>
    </location>
</feature>
<dbReference type="Pfam" id="PF02653">
    <property type="entry name" value="BPD_transp_2"/>
    <property type="match status" value="2"/>
</dbReference>
<feature type="transmembrane region" description="Helical" evidence="6">
    <location>
        <begin position="363"/>
        <end position="381"/>
    </location>
</feature>
<keyword evidence="8" id="KW-1185">Reference proteome</keyword>
<name>A0AAN1XYT2_UNVUL</name>
<dbReference type="PANTHER" id="PTHR30482:SF20">
    <property type="entry name" value="HIGH-AFFINITY BRANCHED-CHAIN AMINO ACID TRANSPORT SYSTEM PERMEASE PROTEIN LIVM"/>
    <property type="match status" value="1"/>
</dbReference>
<protein>
    <submittedName>
        <fullName evidence="7">ABC transporter permease</fullName>
    </submittedName>
</protein>
<feature type="transmembrane region" description="Helical" evidence="6">
    <location>
        <begin position="311"/>
        <end position="330"/>
    </location>
</feature>
<feature type="transmembrane region" description="Helical" evidence="6">
    <location>
        <begin position="96"/>
        <end position="116"/>
    </location>
</feature>
<dbReference type="PANTHER" id="PTHR30482">
    <property type="entry name" value="HIGH-AFFINITY BRANCHED-CHAIN AMINO ACID TRANSPORT SYSTEM PERMEASE"/>
    <property type="match status" value="1"/>
</dbReference>